<dbReference type="AlphaFoldDB" id="A0A1I3G0U6"/>
<dbReference type="Proteomes" id="UP000199111">
    <property type="component" value="Unassembled WGS sequence"/>
</dbReference>
<organism evidence="1 2">
    <name type="scientific">Streptosporangium canum</name>
    <dbReference type="NCBI Taxonomy" id="324952"/>
    <lineage>
        <taxon>Bacteria</taxon>
        <taxon>Bacillati</taxon>
        <taxon>Actinomycetota</taxon>
        <taxon>Actinomycetes</taxon>
        <taxon>Streptosporangiales</taxon>
        <taxon>Streptosporangiaceae</taxon>
        <taxon>Streptosporangium</taxon>
    </lineage>
</organism>
<reference evidence="2" key="1">
    <citation type="submission" date="2016-10" db="EMBL/GenBank/DDBJ databases">
        <authorList>
            <person name="Varghese N."/>
            <person name="Submissions S."/>
        </authorList>
    </citation>
    <scope>NUCLEOTIDE SEQUENCE [LARGE SCALE GENOMIC DNA]</scope>
    <source>
        <strain evidence="2">CGMCC 4.2126</strain>
    </source>
</reference>
<dbReference type="GeneID" id="96304059"/>
<gene>
    <name evidence="1" type="ORF">SAMN05216275_101466</name>
</gene>
<dbReference type="RefSeq" id="WP_093885336.1">
    <property type="nucleotide sequence ID" value="NZ_FOQY01000001.1"/>
</dbReference>
<dbReference type="EMBL" id="FOQY01000001">
    <property type="protein sequence ID" value="SFI16932.1"/>
    <property type="molecule type" value="Genomic_DNA"/>
</dbReference>
<evidence type="ECO:0000313" key="1">
    <source>
        <dbReference type="EMBL" id="SFI16932.1"/>
    </source>
</evidence>
<name>A0A1I3G0U6_9ACTN</name>
<proteinExistence type="predicted"/>
<accession>A0A1I3G0U6</accession>
<evidence type="ECO:0000313" key="2">
    <source>
        <dbReference type="Proteomes" id="UP000199111"/>
    </source>
</evidence>
<sequence>MTPLPLPADAALPLPADVARELEGRHPGWVVLWRCWACRYWAFPCWITTGPEPVEARHADDLLTLIEEVEAQHPALPHSGQHAG</sequence>
<keyword evidence="2" id="KW-1185">Reference proteome</keyword>
<protein>
    <submittedName>
        <fullName evidence="1">Uncharacterized protein</fullName>
    </submittedName>
</protein>